<evidence type="ECO:0000256" key="4">
    <source>
        <dbReference type="SAM" id="SignalP"/>
    </source>
</evidence>
<feature type="chain" id="PRO_5009523619" evidence="4">
    <location>
        <begin position="23"/>
        <end position="275"/>
    </location>
</feature>
<proteinExistence type="inferred from homology"/>
<name>A0A1F6CT21_HANXR</name>
<dbReference type="AlphaFoldDB" id="A0A1F6CT21"/>
<feature type="compositionally biased region" description="Low complexity" evidence="3">
    <location>
        <begin position="265"/>
        <end position="275"/>
    </location>
</feature>
<dbReference type="PROSITE" id="PS50005">
    <property type="entry name" value="TPR"/>
    <property type="match status" value="1"/>
</dbReference>
<keyword evidence="2" id="KW-0802">TPR repeat</keyword>
<evidence type="ECO:0000313" key="6">
    <source>
        <dbReference type="EMBL" id="OGG52275.1"/>
    </source>
</evidence>
<feature type="region of interest" description="Disordered" evidence="3">
    <location>
        <begin position="115"/>
        <end position="141"/>
    </location>
</feature>
<feature type="signal peptide" evidence="4">
    <location>
        <begin position="1"/>
        <end position="22"/>
    </location>
</feature>
<dbReference type="InterPro" id="IPR014162">
    <property type="entry name" value="CpoB_C"/>
</dbReference>
<dbReference type="SUPFAM" id="SSF48452">
    <property type="entry name" value="TPR-like"/>
    <property type="match status" value="1"/>
</dbReference>
<evidence type="ECO:0000256" key="1">
    <source>
        <dbReference type="ARBA" id="ARBA00022729"/>
    </source>
</evidence>
<dbReference type="PROSITE" id="PS51257">
    <property type="entry name" value="PROKAR_LIPOPROTEIN"/>
    <property type="match status" value="1"/>
</dbReference>
<keyword evidence="1 4" id="KW-0732">Signal</keyword>
<feature type="repeat" description="TPR" evidence="2">
    <location>
        <begin position="180"/>
        <end position="213"/>
    </location>
</feature>
<dbReference type="InterPro" id="IPR019734">
    <property type="entry name" value="TPR_rpt"/>
</dbReference>
<accession>A0A1F6CT21</accession>
<dbReference type="GO" id="GO:0051301">
    <property type="term" value="P:cell division"/>
    <property type="evidence" value="ECO:0007669"/>
    <property type="project" value="InterPro"/>
</dbReference>
<dbReference type="Proteomes" id="UP000178606">
    <property type="component" value="Unassembled WGS sequence"/>
</dbReference>
<evidence type="ECO:0000256" key="3">
    <source>
        <dbReference type="SAM" id="MobiDB-lite"/>
    </source>
</evidence>
<feature type="domain" description="Outer membrane lipoprotein BamD-like" evidence="5">
    <location>
        <begin position="143"/>
        <end position="265"/>
    </location>
</feature>
<dbReference type="Gene3D" id="1.25.40.10">
    <property type="entry name" value="Tetratricopeptide repeat domain"/>
    <property type="match status" value="1"/>
</dbReference>
<dbReference type="InterPro" id="IPR034706">
    <property type="entry name" value="CpoB"/>
</dbReference>
<sequence>MMRLTSLRSAWGLILISLTSLSGGCATGGAVKGVQADVLRVEDQVQALSRQVVSLDSLLRAQGGESHRKWADLSTDGDDVKQRVRRVEAKLDETARRLADLAKGLEAVRLYSGGRVAPSGRPSSGPADTASASPPRPSLISDEQGLYDLASEDMKAENYPLAISEFSQLLENFPKSDLADDARYWLGECYYNQRDFVRAIDSFQRVITDHPNSEKVPAALLKLGSALLEVNDRTNGVRRLQALIKDYPNSEEAGQAKRKLRDLRSAPGSGASRRR</sequence>
<reference evidence="6 7" key="1">
    <citation type="journal article" date="2016" name="Nat. Commun.">
        <title>Thousands of microbial genomes shed light on interconnected biogeochemical processes in an aquifer system.</title>
        <authorList>
            <person name="Anantharaman K."/>
            <person name="Brown C.T."/>
            <person name="Hug L.A."/>
            <person name="Sharon I."/>
            <person name="Castelle C.J."/>
            <person name="Probst A.J."/>
            <person name="Thomas B.C."/>
            <person name="Singh A."/>
            <person name="Wilkins M.J."/>
            <person name="Karaoz U."/>
            <person name="Brodie E.L."/>
            <person name="Williams K.H."/>
            <person name="Hubbard S.S."/>
            <person name="Banfield J.F."/>
        </authorList>
    </citation>
    <scope>NUCLEOTIDE SEQUENCE [LARGE SCALE GENOMIC DNA]</scope>
    <source>
        <strain evidence="7">RIFCSPLOWO2_12_FULL_64_10</strain>
    </source>
</reference>
<dbReference type="InterPro" id="IPR039565">
    <property type="entry name" value="BamD-like"/>
</dbReference>
<dbReference type="InterPro" id="IPR011990">
    <property type="entry name" value="TPR-like_helical_dom_sf"/>
</dbReference>
<comment type="caution">
    <text evidence="6">The sequence shown here is derived from an EMBL/GenBank/DDBJ whole genome shotgun (WGS) entry which is preliminary data.</text>
</comment>
<dbReference type="NCBIfam" id="TIGR02795">
    <property type="entry name" value="tol_pal_ybgF"/>
    <property type="match status" value="1"/>
</dbReference>
<dbReference type="EMBL" id="MFKF01000148">
    <property type="protein sequence ID" value="OGG52275.1"/>
    <property type="molecule type" value="Genomic_DNA"/>
</dbReference>
<evidence type="ECO:0000256" key="2">
    <source>
        <dbReference type="PROSITE-ProRule" id="PRU00339"/>
    </source>
</evidence>
<protein>
    <submittedName>
        <fullName evidence="6">Tol-pal system protein YbgF</fullName>
    </submittedName>
</protein>
<dbReference type="Pfam" id="PF13525">
    <property type="entry name" value="YfiO"/>
    <property type="match status" value="1"/>
</dbReference>
<gene>
    <name evidence="6" type="ORF">A3F84_16195</name>
</gene>
<dbReference type="HAMAP" id="MF_02066">
    <property type="entry name" value="CpoB"/>
    <property type="match status" value="1"/>
</dbReference>
<feature type="region of interest" description="Disordered" evidence="3">
    <location>
        <begin position="251"/>
        <end position="275"/>
    </location>
</feature>
<evidence type="ECO:0000259" key="5">
    <source>
        <dbReference type="Pfam" id="PF13525"/>
    </source>
</evidence>
<evidence type="ECO:0000313" key="7">
    <source>
        <dbReference type="Proteomes" id="UP000178606"/>
    </source>
</evidence>
<organism evidence="6 7">
    <name type="scientific">Handelsmanbacteria sp. (strain RIFCSPLOWO2_12_FULL_64_10)</name>
    <dbReference type="NCBI Taxonomy" id="1817868"/>
    <lineage>
        <taxon>Bacteria</taxon>
        <taxon>Candidatus Handelsmaniibacteriota</taxon>
    </lineage>
</organism>